<dbReference type="InterPro" id="IPR052317">
    <property type="entry name" value="Viral_replicn-host_int_reg"/>
</dbReference>
<dbReference type="Ensembl" id="ENSCUST00005010731.1">
    <property type="protein sequence ID" value="ENSCUSP00005010296.1"/>
    <property type="gene ID" value="ENSCUSG00005006577.1"/>
</dbReference>
<reference evidence="3" key="1">
    <citation type="submission" date="2020-10" db="EMBL/GenBank/DDBJ databases">
        <title>Catharus ustulatus (Swainson's thrush) genome, bCatUst1, primary haplotype v2.</title>
        <authorList>
            <person name="Delmore K."/>
            <person name="Vafadar M."/>
            <person name="Formenti G."/>
            <person name="Chow W."/>
            <person name="Pelan S."/>
            <person name="Howe K."/>
            <person name="Rhie A."/>
            <person name="Mountcastle J."/>
            <person name="Haase B."/>
            <person name="Fedrigo O."/>
            <person name="Jarvis E.D."/>
        </authorList>
    </citation>
    <scope>NUCLEOTIDE SEQUENCE [LARGE SCALE GENOMIC DNA]</scope>
</reference>
<sequence>MSLGVSQCPQCPQCPPRRFPLDRDPLSPMSPMSPMSPRRFPLDRDPRSARYCSECGSWHAAEDGDLWAESSLLGLKVTYLARMDGHVYDVTEWAGCQRVAISPDSHRVPYHLSFGARTATAAGHQRSVWAGGQGWPGGGQGWPGVARSDQGVSEAVTRNVTGGGQGCPEGDQGVTRSG</sequence>
<reference evidence="3" key="2">
    <citation type="submission" date="2025-08" db="UniProtKB">
        <authorList>
            <consortium name="Ensembl"/>
        </authorList>
    </citation>
    <scope>IDENTIFICATION</scope>
</reference>
<feature type="domain" description="Cleavage inducing molecular chaperone Jiv" evidence="2">
    <location>
        <begin position="39"/>
        <end position="112"/>
    </location>
</feature>
<name>A0A8C3U9V5_CATUS</name>
<evidence type="ECO:0000259" key="2">
    <source>
        <dbReference type="Pfam" id="PF14901"/>
    </source>
</evidence>
<reference evidence="3" key="3">
    <citation type="submission" date="2025-09" db="UniProtKB">
        <authorList>
            <consortium name="Ensembl"/>
        </authorList>
    </citation>
    <scope>IDENTIFICATION</scope>
</reference>
<dbReference type="Proteomes" id="UP000694563">
    <property type="component" value="Chromosome 31"/>
</dbReference>
<evidence type="ECO:0000313" key="4">
    <source>
        <dbReference type="Proteomes" id="UP000694563"/>
    </source>
</evidence>
<dbReference type="InterPro" id="IPR032843">
    <property type="entry name" value="Jiv"/>
</dbReference>
<dbReference type="PANTHER" id="PTHR44665:SF1">
    <property type="entry name" value="DNAJ HOMOLOG SUBFAMILY C MEMBER 14"/>
    <property type="match status" value="1"/>
</dbReference>
<organism evidence="3 4">
    <name type="scientific">Catharus ustulatus</name>
    <name type="common">Russet-backed thrush</name>
    <name type="synonym">Hylocichla ustulatus</name>
    <dbReference type="NCBI Taxonomy" id="91951"/>
    <lineage>
        <taxon>Eukaryota</taxon>
        <taxon>Metazoa</taxon>
        <taxon>Chordata</taxon>
        <taxon>Craniata</taxon>
        <taxon>Vertebrata</taxon>
        <taxon>Euteleostomi</taxon>
        <taxon>Archelosauria</taxon>
        <taxon>Archosauria</taxon>
        <taxon>Dinosauria</taxon>
        <taxon>Saurischia</taxon>
        <taxon>Theropoda</taxon>
        <taxon>Coelurosauria</taxon>
        <taxon>Aves</taxon>
        <taxon>Neognathae</taxon>
        <taxon>Neoaves</taxon>
        <taxon>Telluraves</taxon>
        <taxon>Australaves</taxon>
        <taxon>Passeriformes</taxon>
        <taxon>Turdidae</taxon>
        <taxon>Catharus</taxon>
    </lineage>
</organism>
<accession>A0A8C3U9V5</accession>
<dbReference type="GO" id="GO:0050780">
    <property type="term" value="F:dopamine receptor binding"/>
    <property type="evidence" value="ECO:0007669"/>
    <property type="project" value="TreeGrafter"/>
</dbReference>
<dbReference type="AlphaFoldDB" id="A0A8C3U9V5"/>
<evidence type="ECO:0000256" key="1">
    <source>
        <dbReference type="SAM" id="MobiDB-lite"/>
    </source>
</evidence>
<proteinExistence type="predicted"/>
<feature type="region of interest" description="Disordered" evidence="1">
    <location>
        <begin position="1"/>
        <end position="40"/>
    </location>
</feature>
<feature type="compositionally biased region" description="Low complexity" evidence="1">
    <location>
        <begin position="168"/>
        <end position="178"/>
    </location>
</feature>
<protein>
    <recommendedName>
        <fullName evidence="2">Cleavage inducing molecular chaperone Jiv domain-containing protein</fullName>
    </recommendedName>
</protein>
<evidence type="ECO:0000313" key="3">
    <source>
        <dbReference type="Ensembl" id="ENSCUSP00005010296.1"/>
    </source>
</evidence>
<feature type="compositionally biased region" description="Low complexity" evidence="1">
    <location>
        <begin position="26"/>
        <end position="37"/>
    </location>
</feature>
<feature type="region of interest" description="Disordered" evidence="1">
    <location>
        <begin position="135"/>
        <end position="178"/>
    </location>
</feature>
<dbReference type="PANTHER" id="PTHR44665">
    <property type="entry name" value="DNAJ HOMOLOG SUBFAMILY C MEMBER 14"/>
    <property type="match status" value="1"/>
</dbReference>
<dbReference type="Pfam" id="PF14901">
    <property type="entry name" value="Jiv90"/>
    <property type="match status" value="1"/>
</dbReference>
<keyword evidence="4" id="KW-1185">Reference proteome</keyword>